<gene>
    <name evidence="2" type="ORF">M977_04217</name>
</gene>
<comment type="caution">
    <text evidence="2">The sequence shown here is derived from an EMBL/GenBank/DDBJ whole genome shotgun (WGS) entry which is preliminary data.</text>
</comment>
<feature type="chain" id="PRO_5008593119" description="Lipoprotein" evidence="1">
    <location>
        <begin position="20"/>
        <end position="136"/>
    </location>
</feature>
<dbReference type="EMBL" id="LXEP01000044">
    <property type="protein sequence ID" value="OAT16971.1"/>
    <property type="molecule type" value="Genomic_DNA"/>
</dbReference>
<keyword evidence="1" id="KW-0732">Signal</keyword>
<protein>
    <recommendedName>
        <fullName evidence="4">Lipoprotein</fullName>
    </recommendedName>
</protein>
<sequence>MRLLKQLLPVIITSLLLNACSSQQTSVDKNARHAVSRVAKIHFDPNSRLQTADSIKVMKPLLQQFYDQGKKDHSDGLTLAQARQRAENFKCPGVITSSEKTTILGQTFEADEPAKQSQIVLDTAITTYWDGYNGRP</sequence>
<evidence type="ECO:0008006" key="4">
    <source>
        <dbReference type="Google" id="ProtNLM"/>
    </source>
</evidence>
<reference evidence="2 3" key="1">
    <citation type="submission" date="2016-04" db="EMBL/GenBank/DDBJ databases">
        <title>ATOL: Assembling a taxonomically balanced genome-scale reconstruction of the evolutionary history of the Enterobacteriaceae.</title>
        <authorList>
            <person name="Plunkett G.III."/>
            <person name="Neeno-Eckwall E.C."/>
            <person name="Glasner J.D."/>
            <person name="Perna N.T."/>
        </authorList>
    </citation>
    <scope>NUCLEOTIDE SEQUENCE [LARGE SCALE GENOMIC DNA]</scope>
    <source>
        <strain evidence="2 3">ATCC 51604</strain>
    </source>
</reference>
<name>A0A1B7HN30_9ENTR</name>
<evidence type="ECO:0000256" key="1">
    <source>
        <dbReference type="SAM" id="SignalP"/>
    </source>
</evidence>
<dbReference type="RefSeq" id="WP_064518713.1">
    <property type="nucleotide sequence ID" value="NZ_LXEP01000044.1"/>
</dbReference>
<dbReference type="AlphaFoldDB" id="A0A1B7HN30"/>
<organism evidence="2 3">
    <name type="scientific">Buttiauxella gaviniae ATCC 51604</name>
    <dbReference type="NCBI Taxonomy" id="1354253"/>
    <lineage>
        <taxon>Bacteria</taxon>
        <taxon>Pseudomonadati</taxon>
        <taxon>Pseudomonadota</taxon>
        <taxon>Gammaproteobacteria</taxon>
        <taxon>Enterobacterales</taxon>
        <taxon>Enterobacteriaceae</taxon>
        <taxon>Buttiauxella</taxon>
    </lineage>
</organism>
<dbReference type="NCBIfam" id="NF033828">
    <property type="entry name" value="entry_exc2_fam"/>
    <property type="match status" value="1"/>
</dbReference>
<feature type="signal peptide" evidence="1">
    <location>
        <begin position="1"/>
        <end position="19"/>
    </location>
</feature>
<proteinExistence type="predicted"/>
<dbReference type="PATRIC" id="fig|1354253.4.peg.4328"/>
<evidence type="ECO:0000313" key="3">
    <source>
        <dbReference type="Proteomes" id="UP000078504"/>
    </source>
</evidence>
<dbReference type="Proteomes" id="UP000078504">
    <property type="component" value="Unassembled WGS sequence"/>
</dbReference>
<evidence type="ECO:0000313" key="2">
    <source>
        <dbReference type="EMBL" id="OAT16971.1"/>
    </source>
</evidence>
<accession>A0A1B7HN30</accession>